<evidence type="ECO:0000313" key="2">
    <source>
        <dbReference type="Proteomes" id="UP000263753"/>
    </source>
</evidence>
<gene>
    <name evidence="1" type="ORF">CDG60_12305</name>
</gene>
<dbReference type="KEGG" id="achi:CDG60_12305"/>
<reference evidence="2" key="1">
    <citation type="submission" date="2018-09" db="EMBL/GenBank/DDBJ databases">
        <title>The complete genome of Acinetobacter sp. strain WCHAc010005.</title>
        <authorList>
            <person name="Hu Y."/>
            <person name="Long H."/>
            <person name="Feng Y."/>
            <person name="Zong Z."/>
        </authorList>
    </citation>
    <scope>NUCLEOTIDE SEQUENCE [LARGE SCALE GENOMIC DNA]</scope>
    <source>
        <strain evidence="2">WCHAc010005</strain>
    </source>
</reference>
<protein>
    <submittedName>
        <fullName evidence="1">Uncharacterized protein</fullName>
    </submittedName>
</protein>
<dbReference type="Proteomes" id="UP000263753">
    <property type="component" value="Chromosome"/>
</dbReference>
<dbReference type="EMBL" id="CP032134">
    <property type="protein sequence ID" value="AXY57279.1"/>
    <property type="molecule type" value="Genomic_DNA"/>
</dbReference>
<evidence type="ECO:0000313" key="1">
    <source>
        <dbReference type="EMBL" id="AXY57279.1"/>
    </source>
</evidence>
<dbReference type="RefSeq" id="WP_087511763.1">
    <property type="nucleotide sequence ID" value="NZ_CP032134.1"/>
</dbReference>
<dbReference type="AlphaFoldDB" id="A0A3B7M429"/>
<accession>A0A3B7M429</accession>
<name>A0A3B7M429_9GAMM</name>
<proteinExistence type="predicted"/>
<sequence>MNRIKRIQSEIDQCKNDRHHLGACTTSGKSDEEIAHIDERFFLACEKFEALKAGLERSRK</sequence>
<organism evidence="1 2">
    <name type="scientific">Acinetobacter chinensis</name>
    <dbReference type="NCBI Taxonomy" id="2004650"/>
    <lineage>
        <taxon>Bacteria</taxon>
        <taxon>Pseudomonadati</taxon>
        <taxon>Pseudomonadota</taxon>
        <taxon>Gammaproteobacteria</taxon>
        <taxon>Moraxellales</taxon>
        <taxon>Moraxellaceae</taxon>
        <taxon>Acinetobacter</taxon>
    </lineage>
</organism>